<sequence>MLNSAVSDFSAKMSKHFHINSVVPLSEANLSRHTLQSPASREAKLRHILVYVDLQRELIALAEEEEHNSARLHPHHQQHRTVREKKSATLSVNTNDLAHPNGEEEGVFTTVVESRNSRGLWHNNNNTQPKRSDLAILLHNSTRHEQPHASSTPQQTHERQLQEQLQLFQPQHHQQQNKHHQPSVSPSPIPLRHQDSAVESLRQQRQHHQQQQERNTRQTDALDPSLALPRALPRNRMPEYRDSYLSADLDAEWQIIDDVGPDSPTIPNSHYPAFEFAPGHNESRHALPIQTSSKSAERPIQYRRREEYAEEVALQRQPLQRQTSFEKEKKAGRFGRFSLPGKSKRASTTHQRKESLPEMSKAAGGGGGGGAGEEGVQARSFSMLSKDKDKDRVRFQEGTVAAVDGVESTLNQSASMVKRRSKVRQLLSEIFKKTPKQQQQSQVISAPSPVRRAYPGSGHNILVSASITPQDLPPRAGTSLSHYARESMVDPSLQREMYQIQTPPPTQEHLILVENNNDINNNNNNNNNDNDNINGSNKDNNVDDDDDNGAEAPFLGQTSLTPPPATSVLRYSTCRPISLDQILSFHQGTAATEEVPNEHKTRPSSNLMPIAGAIKDLVTAAAAGSGSATGSGTGSSDPYTSQRRLVALTPEQPADLEGVGCRPNTYGMNRANDLVVPSMATA</sequence>
<evidence type="ECO:0000256" key="1">
    <source>
        <dbReference type="SAM" id="MobiDB-lite"/>
    </source>
</evidence>
<dbReference type="EMBL" id="KV442029">
    <property type="protein sequence ID" value="OAQ31580.1"/>
    <property type="molecule type" value="Genomic_DNA"/>
</dbReference>
<feature type="region of interest" description="Disordered" evidence="1">
    <location>
        <begin position="169"/>
        <end position="234"/>
    </location>
</feature>
<feature type="region of interest" description="Disordered" evidence="1">
    <location>
        <begin position="313"/>
        <end position="375"/>
    </location>
</feature>
<feature type="compositionally biased region" description="Gly residues" evidence="1">
    <location>
        <begin position="363"/>
        <end position="373"/>
    </location>
</feature>
<feature type="region of interest" description="Disordered" evidence="1">
    <location>
        <begin position="68"/>
        <end position="88"/>
    </location>
</feature>
<dbReference type="AlphaFoldDB" id="A0A197K270"/>
<organism evidence="2 3">
    <name type="scientific">Linnemannia elongata AG-77</name>
    <dbReference type="NCBI Taxonomy" id="1314771"/>
    <lineage>
        <taxon>Eukaryota</taxon>
        <taxon>Fungi</taxon>
        <taxon>Fungi incertae sedis</taxon>
        <taxon>Mucoromycota</taxon>
        <taxon>Mortierellomycotina</taxon>
        <taxon>Mortierellomycetes</taxon>
        <taxon>Mortierellales</taxon>
        <taxon>Mortierellaceae</taxon>
        <taxon>Linnemannia</taxon>
    </lineage>
</organism>
<dbReference type="PANTHER" id="PTHR23353">
    <property type="entry name" value="RAB-GAP/TBC-RELATED"/>
    <property type="match status" value="1"/>
</dbReference>
<feature type="region of interest" description="Disordered" evidence="1">
    <location>
        <begin position="516"/>
        <end position="567"/>
    </location>
</feature>
<evidence type="ECO:0000313" key="3">
    <source>
        <dbReference type="Proteomes" id="UP000078512"/>
    </source>
</evidence>
<dbReference type="OrthoDB" id="2414878at2759"/>
<keyword evidence="3" id="KW-1185">Reference proteome</keyword>
<gene>
    <name evidence="2" type="ORF">K457DRAFT_17291</name>
</gene>
<reference evidence="2 3" key="1">
    <citation type="submission" date="2016-05" db="EMBL/GenBank/DDBJ databases">
        <title>Genome sequencing reveals origins of a unique bacterial endosymbiosis in the earliest lineages of terrestrial Fungi.</title>
        <authorList>
            <consortium name="DOE Joint Genome Institute"/>
            <person name="Uehling J."/>
            <person name="Gryganskyi A."/>
            <person name="Hameed K."/>
            <person name="Tschaplinski T."/>
            <person name="Misztal P."/>
            <person name="Wu S."/>
            <person name="Desiro A."/>
            <person name="Vande Pol N."/>
            <person name="Du Z.-Y."/>
            <person name="Zienkiewicz A."/>
            <person name="Zienkiewicz K."/>
            <person name="Morin E."/>
            <person name="Tisserant E."/>
            <person name="Splivallo R."/>
            <person name="Hainaut M."/>
            <person name="Henrissat B."/>
            <person name="Ohm R."/>
            <person name="Kuo A."/>
            <person name="Yan J."/>
            <person name="Lipzen A."/>
            <person name="Nolan M."/>
            <person name="Labutti K."/>
            <person name="Barry K."/>
            <person name="Goldstein A."/>
            <person name="Labbe J."/>
            <person name="Schadt C."/>
            <person name="Tuskan G."/>
            <person name="Grigoriev I."/>
            <person name="Martin F."/>
            <person name="Vilgalys R."/>
            <person name="Bonito G."/>
        </authorList>
    </citation>
    <scope>NUCLEOTIDE SEQUENCE [LARGE SCALE GENOMIC DNA]</scope>
    <source>
        <strain evidence="2 3">AG-77</strain>
    </source>
</reference>
<evidence type="ECO:0000313" key="2">
    <source>
        <dbReference type="EMBL" id="OAQ31580.1"/>
    </source>
</evidence>
<dbReference type="InterPro" id="IPR053019">
    <property type="entry name" value="GATA_zinc_finger"/>
</dbReference>
<protein>
    <submittedName>
        <fullName evidence="2">Uncharacterized protein</fullName>
    </submittedName>
</protein>
<name>A0A197K270_9FUNG</name>
<feature type="compositionally biased region" description="Low complexity" evidence="1">
    <location>
        <begin position="516"/>
        <end position="539"/>
    </location>
</feature>
<accession>A0A197K270</accession>
<proteinExistence type="predicted"/>
<dbReference type="Proteomes" id="UP000078512">
    <property type="component" value="Unassembled WGS sequence"/>
</dbReference>
<feature type="compositionally biased region" description="Basic residues" evidence="1">
    <location>
        <begin position="70"/>
        <end position="83"/>
    </location>
</feature>